<dbReference type="SMART" id="SM00267">
    <property type="entry name" value="GGDEF"/>
    <property type="match status" value="1"/>
</dbReference>
<sequence length="471" mass="51491">MNDRTRIDRALQGLVLCGAWLAVWGVGHLAEYTAHASVWYPPAALTFAALLVIGLRALPWLFVANFIATLWSVWLYEVNVDWTDIVGGGIANAIAHIGCYGIGAAALRRIASRQHHSLPRIVIAFLGIATASSMATTIGVITSLVLFGLLSADAVVDTWLAFWIGDFVALVVLGPLFGALLIKLVRQPAFWIEPLDTVRQDGLTGSFAVKLLVACLVTGAAMAAAAMLGTKESAFLIFFLLIPQMWLTHSESPLRTAASLGTISFLIVVLLAVLSLADFVFVYQFAIAIVATTAYFGLAIPLLASDNEKLREQLMFDRLTGAASRDLLLLEANRELARTRRGSRSCMAVIDLDRFKRINDRCGHARGDQALVALASIMQRHTRGTDIVSRYGGDEFVILFPDTSPEAALARLEVLREQVRNCKAVPDVGMTVSIGLSEARPDDDFQRWFERADAALLTAKRRGRDRVERRD</sequence>
<organism evidence="9 10">
    <name type="scientific">Wenzhouxiangella marina</name>
    <dbReference type="NCBI Taxonomy" id="1579979"/>
    <lineage>
        <taxon>Bacteria</taxon>
        <taxon>Pseudomonadati</taxon>
        <taxon>Pseudomonadota</taxon>
        <taxon>Gammaproteobacteria</taxon>
        <taxon>Chromatiales</taxon>
        <taxon>Wenzhouxiangellaceae</taxon>
        <taxon>Wenzhouxiangella</taxon>
    </lineage>
</organism>
<dbReference type="InterPro" id="IPR029787">
    <property type="entry name" value="Nucleotide_cyclase"/>
</dbReference>
<dbReference type="PATRIC" id="fig|1579979.3.peg.1417"/>
<evidence type="ECO:0000256" key="1">
    <source>
        <dbReference type="ARBA" id="ARBA00001946"/>
    </source>
</evidence>
<dbReference type="GO" id="GO:0052621">
    <property type="term" value="F:diguanylate cyclase activity"/>
    <property type="evidence" value="ECO:0007669"/>
    <property type="project" value="UniProtKB-EC"/>
</dbReference>
<dbReference type="PANTHER" id="PTHR45138:SF9">
    <property type="entry name" value="DIGUANYLATE CYCLASE DGCM-RELATED"/>
    <property type="match status" value="1"/>
</dbReference>
<name>A0A0K0XVP5_9GAMM</name>
<dbReference type="AlphaFoldDB" id="A0A0K0XVP5"/>
<evidence type="ECO:0000256" key="5">
    <source>
        <dbReference type="ARBA" id="ARBA00022692"/>
    </source>
</evidence>
<evidence type="ECO:0000313" key="9">
    <source>
        <dbReference type="EMBL" id="AKS41753.1"/>
    </source>
</evidence>
<evidence type="ECO:0000256" key="2">
    <source>
        <dbReference type="ARBA" id="ARBA00004651"/>
    </source>
</evidence>
<evidence type="ECO:0000256" key="6">
    <source>
        <dbReference type="ARBA" id="ARBA00022989"/>
    </source>
</evidence>
<reference evidence="9 10" key="1">
    <citation type="submission" date="2015-07" db="EMBL/GenBank/DDBJ databases">
        <authorList>
            <person name="Noorani M."/>
        </authorList>
    </citation>
    <scope>NUCLEOTIDE SEQUENCE [LARGE SCALE GENOMIC DNA]</scope>
    <source>
        <strain evidence="9 10">KCTC 42284</strain>
    </source>
</reference>
<keyword evidence="5" id="KW-0812">Transmembrane</keyword>
<dbReference type="GO" id="GO:0043709">
    <property type="term" value="P:cell adhesion involved in single-species biofilm formation"/>
    <property type="evidence" value="ECO:0007669"/>
    <property type="project" value="TreeGrafter"/>
</dbReference>
<dbReference type="InterPro" id="IPR000160">
    <property type="entry name" value="GGDEF_dom"/>
</dbReference>
<protein>
    <recommendedName>
        <fullName evidence="3">diguanylate cyclase</fullName>
        <ecNumber evidence="3">2.7.7.65</ecNumber>
    </recommendedName>
</protein>
<dbReference type="FunFam" id="3.30.70.270:FF:000001">
    <property type="entry name" value="Diguanylate cyclase domain protein"/>
    <property type="match status" value="1"/>
</dbReference>
<dbReference type="KEGG" id="wma:WM2015_1381"/>
<accession>A0A0K0XVP5</accession>
<dbReference type="NCBIfam" id="TIGR00254">
    <property type="entry name" value="GGDEF"/>
    <property type="match status" value="1"/>
</dbReference>
<dbReference type="CDD" id="cd01949">
    <property type="entry name" value="GGDEF"/>
    <property type="match status" value="1"/>
</dbReference>
<dbReference type="Proteomes" id="UP000066624">
    <property type="component" value="Chromosome"/>
</dbReference>
<dbReference type="InterPro" id="IPR050469">
    <property type="entry name" value="Diguanylate_Cyclase"/>
</dbReference>
<keyword evidence="7" id="KW-0472">Membrane</keyword>
<dbReference type="GO" id="GO:0005886">
    <property type="term" value="C:plasma membrane"/>
    <property type="evidence" value="ECO:0007669"/>
    <property type="project" value="UniProtKB-SubCell"/>
</dbReference>
<dbReference type="PANTHER" id="PTHR45138">
    <property type="entry name" value="REGULATORY COMPONENTS OF SENSORY TRANSDUCTION SYSTEM"/>
    <property type="match status" value="1"/>
</dbReference>
<proteinExistence type="predicted"/>
<evidence type="ECO:0000256" key="3">
    <source>
        <dbReference type="ARBA" id="ARBA00012528"/>
    </source>
</evidence>
<evidence type="ECO:0000256" key="7">
    <source>
        <dbReference type="ARBA" id="ARBA00023136"/>
    </source>
</evidence>
<dbReference type="EMBL" id="CP012154">
    <property type="protein sequence ID" value="AKS41753.1"/>
    <property type="molecule type" value="Genomic_DNA"/>
</dbReference>
<dbReference type="InterPro" id="IPR007895">
    <property type="entry name" value="MASE1"/>
</dbReference>
<dbReference type="InterPro" id="IPR043128">
    <property type="entry name" value="Rev_trsase/Diguanyl_cyclase"/>
</dbReference>
<keyword evidence="4" id="KW-1003">Cell membrane</keyword>
<dbReference type="Gene3D" id="3.30.70.270">
    <property type="match status" value="1"/>
</dbReference>
<gene>
    <name evidence="9" type="ORF">WM2015_1381</name>
</gene>
<comment type="cofactor">
    <cofactor evidence="1">
        <name>Mg(2+)</name>
        <dbReference type="ChEBI" id="CHEBI:18420"/>
    </cofactor>
</comment>
<dbReference type="Pfam" id="PF00990">
    <property type="entry name" value="GGDEF"/>
    <property type="match status" value="1"/>
</dbReference>
<evidence type="ECO:0000256" key="4">
    <source>
        <dbReference type="ARBA" id="ARBA00022475"/>
    </source>
</evidence>
<dbReference type="STRING" id="1579979.WM2015_1381"/>
<dbReference type="Pfam" id="PF05231">
    <property type="entry name" value="MASE1"/>
    <property type="match status" value="1"/>
</dbReference>
<comment type="subcellular location">
    <subcellularLocation>
        <location evidence="2">Cell membrane</location>
        <topology evidence="2">Multi-pass membrane protein</topology>
    </subcellularLocation>
</comment>
<dbReference type="SUPFAM" id="SSF55073">
    <property type="entry name" value="Nucleotide cyclase"/>
    <property type="match status" value="1"/>
</dbReference>
<keyword evidence="6" id="KW-1133">Transmembrane helix</keyword>
<dbReference type="RefSeq" id="WP_049725371.1">
    <property type="nucleotide sequence ID" value="NZ_CP012154.1"/>
</dbReference>
<evidence type="ECO:0000256" key="8">
    <source>
        <dbReference type="ARBA" id="ARBA00034247"/>
    </source>
</evidence>
<evidence type="ECO:0000313" key="10">
    <source>
        <dbReference type="Proteomes" id="UP000066624"/>
    </source>
</evidence>
<comment type="catalytic activity">
    <reaction evidence="8">
        <text>2 GTP = 3',3'-c-di-GMP + 2 diphosphate</text>
        <dbReference type="Rhea" id="RHEA:24898"/>
        <dbReference type="ChEBI" id="CHEBI:33019"/>
        <dbReference type="ChEBI" id="CHEBI:37565"/>
        <dbReference type="ChEBI" id="CHEBI:58805"/>
        <dbReference type="EC" id="2.7.7.65"/>
    </reaction>
</comment>
<dbReference type="GO" id="GO:1902201">
    <property type="term" value="P:negative regulation of bacterial-type flagellum-dependent cell motility"/>
    <property type="evidence" value="ECO:0007669"/>
    <property type="project" value="TreeGrafter"/>
</dbReference>
<dbReference type="EC" id="2.7.7.65" evidence="3"/>
<keyword evidence="10" id="KW-1185">Reference proteome</keyword>
<dbReference type="PROSITE" id="PS50887">
    <property type="entry name" value="GGDEF"/>
    <property type="match status" value="1"/>
</dbReference>